<sequence>MGYAHLQMQGAIELSDAAFGLGAGAFFIGYSLFEVPSNMLLYRLGARKTISRIMFFWGLASAATFLVKTPAQFIALRALLGACEAGLIPGVMLYFTYWFTSDRRARVSAMLFSATAIAGMFVGPLSTNIMIYMDGLYGLGGWQFMFLLEGLPASVLGIVAYFYLTDRPAQARWLAEAEKTLLVNALNADDSHYVDRPRAFKEAFSDLRVYVLLFVNFSVLCANYAVIFWMPVILKKGGASSLLHIGWYSVIPYAAAAVAMVAFGRHSDAYRERRWHIVFIMGLAAAGLAILSMHNVNFALSVVAVTLVEVGTMSVFPILWAMPSQYLSGAALAAGLAFINTMGSFGGLVSPWFMGVVNSTSGNLNIAFYCMIGLLFLAAVVLLAGVPGRSRAGYEKHIDRSTRQ</sequence>
<accession>A0ACB5R5V3</accession>
<comment type="caution">
    <text evidence="1">The sequence shown here is derived from an EMBL/GenBank/DDBJ whole genome shotgun (WGS) entry which is preliminary data.</text>
</comment>
<proteinExistence type="predicted"/>
<evidence type="ECO:0000313" key="2">
    <source>
        <dbReference type="Proteomes" id="UP001055013"/>
    </source>
</evidence>
<dbReference type="Proteomes" id="UP001055013">
    <property type="component" value="Unassembled WGS sequence"/>
</dbReference>
<name>A0ACB5R5V3_9BURK</name>
<gene>
    <name evidence="1" type="ORF">CBA19CS22_38460</name>
</gene>
<dbReference type="EMBL" id="BPUR01000043">
    <property type="protein sequence ID" value="GJH22556.1"/>
    <property type="molecule type" value="Genomic_DNA"/>
</dbReference>
<keyword evidence="2" id="KW-1185">Reference proteome</keyword>
<reference evidence="1" key="1">
    <citation type="submission" date="2021-09" db="EMBL/GenBank/DDBJ databases">
        <title>Isolation and characterization of 3-chlorobenzoate degrading bacteria from soils in Shizuoka.</title>
        <authorList>
            <person name="Ifat A."/>
            <person name="Ogawa N."/>
            <person name="Kimbara K."/>
            <person name="Moriuchi R."/>
            <person name="Dohra H."/>
            <person name="Shintani M."/>
        </authorList>
    </citation>
    <scope>NUCLEOTIDE SEQUENCE</scope>
    <source>
        <strain evidence="1">19CS2-2</strain>
    </source>
</reference>
<organism evidence="1 2">
    <name type="scientific">Caballeronia novacaledonica</name>
    <dbReference type="NCBI Taxonomy" id="1544861"/>
    <lineage>
        <taxon>Bacteria</taxon>
        <taxon>Pseudomonadati</taxon>
        <taxon>Pseudomonadota</taxon>
        <taxon>Betaproteobacteria</taxon>
        <taxon>Burkholderiales</taxon>
        <taxon>Burkholderiaceae</taxon>
        <taxon>Caballeronia</taxon>
    </lineage>
</organism>
<evidence type="ECO:0000313" key="1">
    <source>
        <dbReference type="EMBL" id="GJH22556.1"/>
    </source>
</evidence>
<protein>
    <submittedName>
        <fullName evidence="1">MFS transporter</fullName>
    </submittedName>
</protein>